<dbReference type="InterPro" id="IPR036291">
    <property type="entry name" value="NAD(P)-bd_dom_sf"/>
</dbReference>
<reference evidence="3" key="1">
    <citation type="journal article" date="2019" name="Int. J. Syst. Evol. Microbiol.">
        <title>The Global Catalogue of Microorganisms (GCM) 10K type strain sequencing project: providing services to taxonomists for standard genome sequencing and annotation.</title>
        <authorList>
            <consortium name="The Broad Institute Genomics Platform"/>
            <consortium name="The Broad Institute Genome Sequencing Center for Infectious Disease"/>
            <person name="Wu L."/>
            <person name="Ma J."/>
        </authorList>
    </citation>
    <scope>NUCLEOTIDE SEQUENCE [LARGE SCALE GENOMIC DNA]</scope>
    <source>
        <strain evidence="3">JCM 17938</strain>
    </source>
</reference>
<dbReference type="Gene3D" id="3.40.50.720">
    <property type="entry name" value="NAD(P)-binding Rossmann-like Domain"/>
    <property type="match status" value="1"/>
</dbReference>
<accession>A0ABP8TYI2</accession>
<organism evidence="2 3">
    <name type="scientific">Actinoallomurus liliacearum</name>
    <dbReference type="NCBI Taxonomy" id="1080073"/>
    <lineage>
        <taxon>Bacteria</taxon>
        <taxon>Bacillati</taxon>
        <taxon>Actinomycetota</taxon>
        <taxon>Actinomycetes</taxon>
        <taxon>Streptosporangiales</taxon>
        <taxon>Thermomonosporaceae</taxon>
        <taxon>Actinoallomurus</taxon>
    </lineage>
</organism>
<dbReference type="RefSeq" id="WP_345365774.1">
    <property type="nucleotide sequence ID" value="NZ_BAABHJ010000040.1"/>
</dbReference>
<dbReference type="Proteomes" id="UP001500212">
    <property type="component" value="Unassembled WGS sequence"/>
</dbReference>
<feature type="domain" description="NAD(P)-binding" evidence="1">
    <location>
        <begin position="7"/>
        <end position="137"/>
    </location>
</feature>
<dbReference type="EMBL" id="BAABHJ010000040">
    <property type="protein sequence ID" value="GAA4617536.1"/>
    <property type="molecule type" value="Genomic_DNA"/>
</dbReference>
<sequence length="279" mass="30221">MVAVVFGARGNVGRHVAAGLLAAGEEVRATSRTPDTAGLPPRMQVVAADLERPETLPAALDGAEQVFLYAKPDGVQGFVEAAKAAGVRHVVLLSSAAIVAPGAEQNPIARQHRAVELAIEQSGIDWTFIRPGMFATNTLWWWQRSIQADGVVRNPYPDAQTAPVHEKDMAALTVTAFIEPGHRGQAYTVYGAESLTLRQQVEHIGDALGRKIPFEVISVEEARTEMGRTLPPIGVETFLRQWAARDGTPAQTSTIIEETTGRPARTFAEWAEDHADDFR</sequence>
<comment type="caution">
    <text evidence="2">The sequence shown here is derived from an EMBL/GenBank/DDBJ whole genome shotgun (WGS) entry which is preliminary data.</text>
</comment>
<dbReference type="SUPFAM" id="SSF51735">
    <property type="entry name" value="NAD(P)-binding Rossmann-fold domains"/>
    <property type="match status" value="1"/>
</dbReference>
<dbReference type="Pfam" id="PF13460">
    <property type="entry name" value="NAD_binding_10"/>
    <property type="match status" value="1"/>
</dbReference>
<evidence type="ECO:0000259" key="1">
    <source>
        <dbReference type="Pfam" id="PF13460"/>
    </source>
</evidence>
<evidence type="ECO:0000313" key="3">
    <source>
        <dbReference type="Proteomes" id="UP001500212"/>
    </source>
</evidence>
<name>A0ABP8TYI2_9ACTN</name>
<dbReference type="InterPro" id="IPR016040">
    <property type="entry name" value="NAD(P)-bd_dom"/>
</dbReference>
<gene>
    <name evidence="2" type="ORF">GCM10023195_78320</name>
</gene>
<proteinExistence type="predicted"/>
<evidence type="ECO:0000313" key="2">
    <source>
        <dbReference type="EMBL" id="GAA4617536.1"/>
    </source>
</evidence>
<dbReference type="PANTHER" id="PTHR43162:SF1">
    <property type="entry name" value="PRESTALK A DIFFERENTIATION PROTEIN A"/>
    <property type="match status" value="1"/>
</dbReference>
<protein>
    <submittedName>
        <fullName evidence="2">NAD(P)H-binding protein</fullName>
    </submittedName>
</protein>
<dbReference type="PANTHER" id="PTHR43162">
    <property type="match status" value="1"/>
</dbReference>
<dbReference type="InterPro" id="IPR051604">
    <property type="entry name" value="Ergot_Alk_Oxidoreductase"/>
</dbReference>
<keyword evidence="3" id="KW-1185">Reference proteome</keyword>